<feature type="domain" description="Bacterial sugar transferase" evidence="2">
    <location>
        <begin position="280"/>
        <end position="458"/>
    </location>
</feature>
<evidence type="ECO:0000313" key="3">
    <source>
        <dbReference type="EMBL" id="OYR67223.1"/>
    </source>
</evidence>
<dbReference type="EMBL" id="NHPB01000111">
    <property type="protein sequence ID" value="OYR67223.1"/>
    <property type="molecule type" value="Genomic_DNA"/>
</dbReference>
<feature type="transmembrane region" description="Helical" evidence="1">
    <location>
        <begin position="86"/>
        <end position="105"/>
    </location>
</feature>
<evidence type="ECO:0000259" key="2">
    <source>
        <dbReference type="Pfam" id="PF02397"/>
    </source>
</evidence>
<dbReference type="OrthoDB" id="340745at2157"/>
<keyword evidence="1" id="KW-0812">Transmembrane</keyword>
<evidence type="ECO:0000313" key="4">
    <source>
        <dbReference type="Proteomes" id="UP000216758"/>
    </source>
</evidence>
<dbReference type="AlphaFoldDB" id="A0A256JF22"/>
<dbReference type="PANTHER" id="PTHR30576">
    <property type="entry name" value="COLANIC BIOSYNTHESIS UDP-GLUCOSE LIPID CARRIER TRANSFERASE"/>
    <property type="match status" value="1"/>
</dbReference>
<proteinExistence type="predicted"/>
<dbReference type="Pfam" id="PF02397">
    <property type="entry name" value="Bac_transf"/>
    <property type="match status" value="1"/>
</dbReference>
<gene>
    <name evidence="3" type="ORF">DJ78_16265</name>
</gene>
<dbReference type="RefSeq" id="WP_094583647.1">
    <property type="nucleotide sequence ID" value="NZ_NHPB01000111.1"/>
</dbReference>
<evidence type="ECO:0000256" key="1">
    <source>
        <dbReference type="SAM" id="Phobius"/>
    </source>
</evidence>
<accession>A0A256JF22</accession>
<organism evidence="3 4">
    <name type="scientific">Halorubrum ezzemoulense</name>
    <name type="common">Halorubrum chaoviator</name>
    <dbReference type="NCBI Taxonomy" id="337243"/>
    <lineage>
        <taxon>Archaea</taxon>
        <taxon>Methanobacteriati</taxon>
        <taxon>Methanobacteriota</taxon>
        <taxon>Stenosarchaea group</taxon>
        <taxon>Halobacteria</taxon>
        <taxon>Halobacteriales</taxon>
        <taxon>Haloferacaceae</taxon>
        <taxon>Halorubrum</taxon>
    </lineage>
</organism>
<protein>
    <submittedName>
        <fullName evidence="3">Exopolysaccharide biosynthesis polyprenyl glycosylphosphotransferase</fullName>
    </submittedName>
</protein>
<comment type="caution">
    <text evidence="3">The sequence shown here is derived from an EMBL/GenBank/DDBJ whole genome shotgun (WGS) entry which is preliminary data.</text>
</comment>
<dbReference type="InterPro" id="IPR003362">
    <property type="entry name" value="Bact_transf"/>
</dbReference>
<reference evidence="3 4" key="1">
    <citation type="journal article" date="2014" name="Front. Microbiol.">
        <title>Population and genomic analysis of the genus Halorubrum.</title>
        <authorList>
            <person name="Fullmer M.S."/>
            <person name="Soucy S.M."/>
            <person name="Swithers K.S."/>
            <person name="Makkay A.M."/>
            <person name="Wheeler R."/>
            <person name="Ventosa A."/>
            <person name="Gogarten J.P."/>
            <person name="Papke R.T."/>
        </authorList>
    </citation>
    <scope>NUCLEOTIDE SEQUENCE [LARGE SCALE GENOMIC DNA]</scope>
    <source>
        <strain evidence="3 4">G37</strain>
    </source>
</reference>
<sequence length="469" mass="51752">MKRGSSYRVLSATGVVVLTTLAVLVANHRLAQSLFTTYVPVFNQLPVTVLSSDELLRAVALSVGVTVVALAPLYKPRPRRTADTIALAQRRVVVAGLALATVGYFDWSYRLPRATLVMVTGILLVGAPLWFVAFCRPTDDSDRALIVGDDVEQIERIYDETALPYIGYLCPTSVVDTRSTHERALTITDGGTQIRDLERLGGLSRLENALVENDIDTLVLAFERADRGDFFGALDACHEHGVDAKVHRDYAADVLVSGAPTGTLVDVKVEPLDLQDYVLKRGFDVAFSLVGLLAFALLFGVIAALIKLDSDGPVLYSQRRTSGLGGTLTVYKFRTMHSEDESPEPVEDGANDRVTRVGRVLRPTHLDELPQLWLILVGKMSVVGPRPVWTDEESLLEAKTEAWRKRWFVKPGLTGLAQVRNAGSTDPEAKLRADLEYIRRQSFQLDVSIVVRQIWLVLEDVFTLLRRGS</sequence>
<dbReference type="Proteomes" id="UP000216758">
    <property type="component" value="Unassembled WGS sequence"/>
</dbReference>
<keyword evidence="3" id="KW-0808">Transferase</keyword>
<keyword evidence="1" id="KW-1133">Transmembrane helix</keyword>
<feature type="transmembrane region" description="Helical" evidence="1">
    <location>
        <begin position="55"/>
        <end position="74"/>
    </location>
</feature>
<dbReference type="PANTHER" id="PTHR30576:SF0">
    <property type="entry name" value="UNDECAPRENYL-PHOSPHATE N-ACETYLGALACTOSAMINYL 1-PHOSPHATE TRANSFERASE-RELATED"/>
    <property type="match status" value="1"/>
</dbReference>
<feature type="transmembrane region" description="Helical" evidence="1">
    <location>
        <begin position="111"/>
        <end position="133"/>
    </location>
</feature>
<dbReference type="GO" id="GO:0016780">
    <property type="term" value="F:phosphotransferase activity, for other substituted phosphate groups"/>
    <property type="evidence" value="ECO:0007669"/>
    <property type="project" value="TreeGrafter"/>
</dbReference>
<name>A0A256JF22_HALEZ</name>
<feature type="transmembrane region" description="Helical" evidence="1">
    <location>
        <begin position="285"/>
        <end position="306"/>
    </location>
</feature>
<keyword evidence="1" id="KW-0472">Membrane</keyword>